<dbReference type="SUPFAM" id="SSF110849">
    <property type="entry name" value="ParB/Sulfiredoxin"/>
    <property type="match status" value="1"/>
</dbReference>
<organism evidence="2 3">
    <name type="scientific">Sphingobium soli</name>
    <dbReference type="NCBI Taxonomy" id="1591116"/>
    <lineage>
        <taxon>Bacteria</taxon>
        <taxon>Pseudomonadati</taxon>
        <taxon>Pseudomonadota</taxon>
        <taxon>Alphaproteobacteria</taxon>
        <taxon>Sphingomonadales</taxon>
        <taxon>Sphingomonadaceae</taxon>
        <taxon>Sphingobium</taxon>
    </lineage>
</organism>
<accession>A0ABS8H7V5</accession>
<dbReference type="RefSeq" id="WP_228228014.1">
    <property type="nucleotide sequence ID" value="NZ_JAJGNP010000021.1"/>
</dbReference>
<sequence>MSGAGRQRPQRGQRPSLEFRPVADLMVDPAYQRSIDTGPSQALIKRIARDWDWGLCQPLNVARRTDGSLFVIDGQHRLSAAVLRGDIYDLPCVILSVGDQRDEAAAFVALNQQRLKLSRIEIFKAALAAGNVEAHDINGALEAAGLSVAATTNVDSWKPMQVVNIAGLEKCVRTHGIKVLRMACLAGAVAFHGQVLRYFGTIFPGIVAAVVKHGVGAPELITLVLGGCDQAEWRDEINRVKADNPNINMHAAAEMAIVRAVDEAREAQS</sequence>
<evidence type="ECO:0000313" key="2">
    <source>
        <dbReference type="EMBL" id="MCC4234523.1"/>
    </source>
</evidence>
<dbReference type="Gene3D" id="3.90.1530.10">
    <property type="entry name" value="Conserved hypothetical protein from pyrococcus furiosus pfu- 392566-001, ParB domain"/>
    <property type="match status" value="1"/>
</dbReference>
<dbReference type="Proteomes" id="UP001198830">
    <property type="component" value="Unassembled WGS sequence"/>
</dbReference>
<dbReference type="InterPro" id="IPR003115">
    <property type="entry name" value="ParB_N"/>
</dbReference>
<feature type="domain" description="ParB-like N-terminal" evidence="1">
    <location>
        <begin position="18"/>
        <end position="112"/>
    </location>
</feature>
<protein>
    <submittedName>
        <fullName evidence="2">ParB/RepB/Spo0J family partition protein</fullName>
    </submittedName>
</protein>
<comment type="caution">
    <text evidence="2">The sequence shown here is derived from an EMBL/GenBank/DDBJ whole genome shotgun (WGS) entry which is preliminary data.</text>
</comment>
<evidence type="ECO:0000313" key="3">
    <source>
        <dbReference type="Proteomes" id="UP001198830"/>
    </source>
</evidence>
<evidence type="ECO:0000259" key="1">
    <source>
        <dbReference type="SMART" id="SM00470"/>
    </source>
</evidence>
<dbReference type="InterPro" id="IPR036086">
    <property type="entry name" value="ParB/Sulfiredoxin_sf"/>
</dbReference>
<reference evidence="2 3" key="1">
    <citation type="submission" date="2021-10" db="EMBL/GenBank/DDBJ databases">
        <title>The diversity and Nitrogen Metabolism of Culturable Nitrate-Utilizing Bacteria Within the Oxygen Minimum Zone of the Changjiang (Yangtze River)Estuary.</title>
        <authorList>
            <person name="Zhang D."/>
            <person name="Zheng J."/>
            <person name="Liu S."/>
            <person name="He W."/>
        </authorList>
    </citation>
    <scope>NUCLEOTIDE SEQUENCE [LARGE SCALE GENOMIC DNA]</scope>
    <source>
        <strain evidence="2 3">FXH275-2</strain>
    </source>
</reference>
<keyword evidence="3" id="KW-1185">Reference proteome</keyword>
<dbReference type="SMART" id="SM00470">
    <property type="entry name" value="ParB"/>
    <property type="match status" value="1"/>
</dbReference>
<proteinExistence type="predicted"/>
<gene>
    <name evidence="2" type="ORF">LL253_17770</name>
</gene>
<dbReference type="EMBL" id="JAJGNP010000021">
    <property type="protein sequence ID" value="MCC4234523.1"/>
    <property type="molecule type" value="Genomic_DNA"/>
</dbReference>
<name>A0ABS8H7V5_9SPHN</name>